<dbReference type="Gene3D" id="2.60.120.260">
    <property type="entry name" value="Galactose-binding domain-like"/>
    <property type="match status" value="2"/>
</dbReference>
<proteinExistence type="predicted"/>
<feature type="chain" id="PRO_5012518510" evidence="2">
    <location>
        <begin position="21"/>
        <end position="371"/>
    </location>
</feature>
<organism evidence="3 4">
    <name type="scientific">Amanita thiersii Skay4041</name>
    <dbReference type="NCBI Taxonomy" id="703135"/>
    <lineage>
        <taxon>Eukaryota</taxon>
        <taxon>Fungi</taxon>
        <taxon>Dikarya</taxon>
        <taxon>Basidiomycota</taxon>
        <taxon>Agaricomycotina</taxon>
        <taxon>Agaricomycetes</taxon>
        <taxon>Agaricomycetidae</taxon>
        <taxon>Agaricales</taxon>
        <taxon>Pluteineae</taxon>
        <taxon>Amanitaceae</taxon>
        <taxon>Amanita</taxon>
    </lineage>
</organism>
<protein>
    <submittedName>
        <fullName evidence="3">Carbohydrate-binding module family 67 protein</fullName>
    </submittedName>
</protein>
<dbReference type="STRING" id="703135.A0A2A9NG25"/>
<evidence type="ECO:0000313" key="4">
    <source>
        <dbReference type="Proteomes" id="UP000242287"/>
    </source>
</evidence>
<dbReference type="InterPro" id="IPR008979">
    <property type="entry name" value="Galactose-bd-like_sf"/>
</dbReference>
<feature type="signal peptide" evidence="2">
    <location>
        <begin position="1"/>
        <end position="20"/>
    </location>
</feature>
<keyword evidence="2" id="KW-0732">Signal</keyword>
<name>A0A2A9NG25_9AGAR</name>
<accession>A0A2A9NG25</accession>
<reference evidence="3 4" key="1">
    <citation type="submission" date="2014-02" db="EMBL/GenBank/DDBJ databases">
        <title>Transposable element dynamics among asymbiotic and ectomycorrhizal Amanita fungi.</title>
        <authorList>
            <consortium name="DOE Joint Genome Institute"/>
            <person name="Hess J."/>
            <person name="Skrede I."/>
            <person name="Wolfe B."/>
            <person name="LaButti K."/>
            <person name="Ohm R.A."/>
            <person name="Grigoriev I.V."/>
            <person name="Pringle A."/>
        </authorList>
    </citation>
    <scope>NUCLEOTIDE SEQUENCE [LARGE SCALE GENOMIC DNA]</scope>
    <source>
        <strain evidence="3 4">SKay4041</strain>
    </source>
</reference>
<dbReference type="EMBL" id="KZ302042">
    <property type="protein sequence ID" value="PFH49028.1"/>
    <property type="molecule type" value="Genomic_DNA"/>
</dbReference>
<keyword evidence="4" id="KW-1185">Reference proteome</keyword>
<gene>
    <name evidence="3" type="ORF">AMATHDRAFT_49058</name>
</gene>
<evidence type="ECO:0000256" key="2">
    <source>
        <dbReference type="SAM" id="SignalP"/>
    </source>
</evidence>
<feature type="compositionally biased region" description="Basic and acidic residues" evidence="1">
    <location>
        <begin position="362"/>
        <end position="371"/>
    </location>
</feature>
<feature type="region of interest" description="Disordered" evidence="1">
    <location>
        <begin position="333"/>
        <end position="371"/>
    </location>
</feature>
<dbReference type="Proteomes" id="UP000242287">
    <property type="component" value="Unassembled WGS sequence"/>
</dbReference>
<sequence>MAVKAFLFFLFATFLAHVAALDWTGAKWIWDVPSIGGNQPPGTRNFRRELNTGRRRAVSAEVAITVDNSYSFYVNGNFVGSGNNWRVSQHYCVRLEPFRNVFAVRGTNEAAGNNPAGVLAAIQVSYADGSSERIVTDTNWRAHTDTPGFERPNFDDSRWRRAVVQKNAGDAPYGNIPLPPSQPPLTIASSNWIWTNEVDGAGNAPVGARAFRKTVRIPGGARVRSGTIIISTDNEYTLFVNGRRVGSGNNWQVAQRWVFDLPPVDRVEIAVYARNLGGPAGVIAAARFDTAGNGCSNSVTFYSDGSWKANRGTPPGFERFGYDDSRWPAATVEGPYGRPPWGRIPTQNGVAKSTADVEGAPEAEKADVVEP</sequence>
<evidence type="ECO:0000256" key="1">
    <source>
        <dbReference type="SAM" id="MobiDB-lite"/>
    </source>
</evidence>
<dbReference type="SUPFAM" id="SSF49785">
    <property type="entry name" value="Galactose-binding domain-like"/>
    <property type="match status" value="1"/>
</dbReference>
<dbReference type="AlphaFoldDB" id="A0A2A9NG25"/>
<evidence type="ECO:0000313" key="3">
    <source>
        <dbReference type="EMBL" id="PFH49028.1"/>
    </source>
</evidence>
<dbReference type="OrthoDB" id="10036721at2759"/>